<evidence type="ECO:0000259" key="2">
    <source>
        <dbReference type="Pfam" id="PF00582"/>
    </source>
</evidence>
<dbReference type="PRINTS" id="PR01438">
    <property type="entry name" value="UNVRSLSTRESS"/>
</dbReference>
<dbReference type="InterPro" id="IPR014729">
    <property type="entry name" value="Rossmann-like_a/b/a_fold"/>
</dbReference>
<dbReference type="RefSeq" id="WP_387994006.1">
    <property type="nucleotide sequence ID" value="NZ_JBHSGR010000034.1"/>
</dbReference>
<dbReference type="Pfam" id="PF00582">
    <property type="entry name" value="Usp"/>
    <property type="match status" value="2"/>
</dbReference>
<protein>
    <submittedName>
        <fullName evidence="3">Universal stress protein</fullName>
    </submittedName>
</protein>
<dbReference type="SUPFAM" id="SSF52402">
    <property type="entry name" value="Adenine nucleotide alpha hydrolases-like"/>
    <property type="match status" value="2"/>
</dbReference>
<dbReference type="InterPro" id="IPR006015">
    <property type="entry name" value="Universal_stress_UspA"/>
</dbReference>
<feature type="domain" description="UspA" evidence="2">
    <location>
        <begin position="17"/>
        <end position="156"/>
    </location>
</feature>
<comment type="caution">
    <text evidence="3">The sequence shown here is derived from an EMBL/GenBank/DDBJ whole genome shotgun (WGS) entry which is preliminary data.</text>
</comment>
<feature type="domain" description="UspA" evidence="2">
    <location>
        <begin position="167"/>
        <end position="307"/>
    </location>
</feature>
<comment type="similarity">
    <text evidence="1">Belongs to the universal stress protein A family.</text>
</comment>
<reference evidence="4" key="1">
    <citation type="journal article" date="2019" name="Int. J. Syst. Evol. Microbiol.">
        <title>The Global Catalogue of Microorganisms (GCM) 10K type strain sequencing project: providing services to taxonomists for standard genome sequencing and annotation.</title>
        <authorList>
            <consortium name="The Broad Institute Genomics Platform"/>
            <consortium name="The Broad Institute Genome Sequencing Center for Infectious Disease"/>
            <person name="Wu L."/>
            <person name="Ma J."/>
        </authorList>
    </citation>
    <scope>NUCLEOTIDE SEQUENCE [LARGE SCALE GENOMIC DNA]</scope>
    <source>
        <strain evidence="4">CCUG 62763</strain>
    </source>
</reference>
<evidence type="ECO:0000313" key="4">
    <source>
        <dbReference type="Proteomes" id="UP001596025"/>
    </source>
</evidence>
<dbReference type="PANTHER" id="PTHR31964:SF113">
    <property type="entry name" value="USPA DOMAIN-CONTAINING PROTEIN"/>
    <property type="match status" value="1"/>
</dbReference>
<dbReference type="Gene3D" id="3.40.50.620">
    <property type="entry name" value="HUPs"/>
    <property type="match status" value="2"/>
</dbReference>
<dbReference type="EMBL" id="JBHSGR010000034">
    <property type="protein sequence ID" value="MFC4696042.1"/>
    <property type="molecule type" value="Genomic_DNA"/>
</dbReference>
<accession>A0ABV9LPY1</accession>
<organism evidence="3 4">
    <name type="scientific">Geodermatophilus arenarius</name>
    <dbReference type="NCBI Taxonomy" id="1137990"/>
    <lineage>
        <taxon>Bacteria</taxon>
        <taxon>Bacillati</taxon>
        <taxon>Actinomycetota</taxon>
        <taxon>Actinomycetes</taxon>
        <taxon>Geodermatophilales</taxon>
        <taxon>Geodermatophilaceae</taxon>
        <taxon>Geodermatophilus</taxon>
    </lineage>
</organism>
<name>A0ABV9LPY1_9ACTN</name>
<dbReference type="PANTHER" id="PTHR31964">
    <property type="entry name" value="ADENINE NUCLEOTIDE ALPHA HYDROLASES-LIKE SUPERFAMILY PROTEIN"/>
    <property type="match status" value="1"/>
</dbReference>
<gene>
    <name evidence="3" type="ORF">ACFO3M_21765</name>
</gene>
<dbReference type="Proteomes" id="UP001596025">
    <property type="component" value="Unassembled WGS sequence"/>
</dbReference>
<evidence type="ECO:0000313" key="3">
    <source>
        <dbReference type="EMBL" id="MFC4696042.1"/>
    </source>
</evidence>
<proteinExistence type="inferred from homology"/>
<keyword evidence="4" id="KW-1185">Reference proteome</keyword>
<evidence type="ECO:0000256" key="1">
    <source>
        <dbReference type="ARBA" id="ARBA00008791"/>
    </source>
</evidence>
<dbReference type="InterPro" id="IPR006016">
    <property type="entry name" value="UspA"/>
</dbReference>
<sequence>MDATPQQPGAGAPAVGPVVVGVDGSVPARAALHAALRAAAERAAGLLVVSSFASDLYWLGGAGVVVPLVDDVRGATRRLTEELVASVREEVPEADGVPVDVDVTPESPAAALVSRSADAQLVVVGNRGRGAVRSALLGSVALHTVTHARCPVLVVHPRTDEPAAPPRVVAGFDGSATAHAALAAAVEEAARTGAELHVLATYVLTDYWVDLSSVVVPSRDEVRGDLRRRVDEAVDGVLGGRPADAPVPRVDVDVVEGAASDVLVDRARDAALLVVGGRGRGAVRGLLVGSVALHCAVHAACPVLVVHPAGRRTGVTVDAGEPARA</sequence>